<sequence>MPPYNIQKRDSLKLQSIPGDMDGDSLRGNLSHQALVAHEGGVNVQVVPAGGHDEQPRGCASVTKTQIITMVVLCYVNLINYMDRMTVAGILTDIQKSYKINDSKAGLLQTGFVLTYMVMAPLFGYLGDRFSRKYLMAVGVFFWSLTTLIGSYMPSYELFLMCRCFVGIGEASYSTIAPTIISDMFVKDIRSTFLAVFYILIPVGSGLGYIIGAEVTNLAKIGLSEEAAAEAWRWGLRVTPVMGLIAVILILFVMVDPPRGESEGGEHLQATSFWSDLVYLATNKSYVWSTLAFTMVTFVAGALAFWGPLFVESGVKIQAIPTASANSVAFVFGAVAMTAGLVGVPLGSFTGQKLRKRWDFADPAVCGVGLLLSFPFISAAMYLSEFNTKAAYAVVFFGQVFLNLNWSIVSDIVLYIIIPTRRSSAEAFQILFSHAFGDAISPYLVGVVSDAFNPLIVVPDHNSTLTTTTVSQYITLPSTMVPDLSLNSTVIPTDAPDDWAQDYIKFKVPKFGLITCCVVQVLGVYLHSRSSCLPRR</sequence>
<reference evidence="9 10" key="1">
    <citation type="submission" date="2024-05" db="EMBL/GenBank/DDBJ databases">
        <authorList>
            <person name="Wallberg A."/>
        </authorList>
    </citation>
    <scope>NUCLEOTIDE SEQUENCE [LARGE SCALE GENOMIC DNA]</scope>
</reference>
<keyword evidence="3 7" id="KW-0812">Transmembrane</keyword>
<evidence type="ECO:0000313" key="9">
    <source>
        <dbReference type="EMBL" id="CAL4125981.1"/>
    </source>
</evidence>
<feature type="transmembrane region" description="Helical" evidence="7">
    <location>
        <begin position="286"/>
        <end position="307"/>
    </location>
</feature>
<evidence type="ECO:0000256" key="4">
    <source>
        <dbReference type="ARBA" id="ARBA00022989"/>
    </source>
</evidence>
<dbReference type="Pfam" id="PF07690">
    <property type="entry name" value="MFS_1"/>
    <property type="match status" value="1"/>
</dbReference>
<dbReference type="Gene3D" id="1.20.1250.20">
    <property type="entry name" value="MFS general substrate transporter like domains"/>
    <property type="match status" value="1"/>
</dbReference>
<keyword evidence="5 7" id="KW-0472">Membrane</keyword>
<comment type="similarity">
    <text evidence="6">Belongs to the major facilitator superfamily. Spinster (TC 2.A.1.49) family.</text>
</comment>
<dbReference type="Proteomes" id="UP001497623">
    <property type="component" value="Unassembled WGS sequence"/>
</dbReference>
<dbReference type="InterPro" id="IPR011701">
    <property type="entry name" value="MFS"/>
</dbReference>
<dbReference type="InterPro" id="IPR020846">
    <property type="entry name" value="MFS_dom"/>
</dbReference>
<feature type="transmembrane region" description="Helical" evidence="7">
    <location>
        <begin position="193"/>
        <end position="211"/>
    </location>
</feature>
<accession>A0AAV2RHG4</accession>
<feature type="transmembrane region" description="Helical" evidence="7">
    <location>
        <begin position="231"/>
        <end position="255"/>
    </location>
</feature>
<dbReference type="AlphaFoldDB" id="A0AAV2RHG4"/>
<evidence type="ECO:0000256" key="1">
    <source>
        <dbReference type="ARBA" id="ARBA00004141"/>
    </source>
</evidence>
<evidence type="ECO:0000256" key="3">
    <source>
        <dbReference type="ARBA" id="ARBA00022692"/>
    </source>
</evidence>
<evidence type="ECO:0000256" key="2">
    <source>
        <dbReference type="ARBA" id="ARBA00022448"/>
    </source>
</evidence>
<dbReference type="EMBL" id="CAXKWB010024101">
    <property type="protein sequence ID" value="CAL4125981.1"/>
    <property type="molecule type" value="Genomic_DNA"/>
</dbReference>
<feature type="non-terminal residue" evidence="9">
    <location>
        <position position="536"/>
    </location>
</feature>
<feature type="domain" description="Major facilitator superfamily (MFS) profile" evidence="8">
    <location>
        <begin position="69"/>
        <end position="480"/>
    </location>
</feature>
<evidence type="ECO:0000256" key="5">
    <source>
        <dbReference type="ARBA" id="ARBA00023136"/>
    </source>
</evidence>
<keyword evidence="10" id="KW-1185">Reference proteome</keyword>
<keyword evidence="2" id="KW-0813">Transport</keyword>
<proteinExistence type="inferred from homology"/>
<protein>
    <recommendedName>
        <fullName evidence="8">Major facilitator superfamily (MFS) profile domain-containing protein</fullName>
    </recommendedName>
</protein>
<evidence type="ECO:0000313" key="10">
    <source>
        <dbReference type="Proteomes" id="UP001497623"/>
    </source>
</evidence>
<feature type="transmembrane region" description="Helical" evidence="7">
    <location>
        <begin position="360"/>
        <end position="384"/>
    </location>
</feature>
<dbReference type="PANTHER" id="PTHR23505:SF79">
    <property type="entry name" value="PROTEIN SPINSTER"/>
    <property type="match status" value="1"/>
</dbReference>
<dbReference type="GO" id="GO:0016020">
    <property type="term" value="C:membrane"/>
    <property type="evidence" value="ECO:0007669"/>
    <property type="project" value="UniProtKB-SubCell"/>
</dbReference>
<dbReference type="GO" id="GO:0022857">
    <property type="term" value="F:transmembrane transporter activity"/>
    <property type="evidence" value="ECO:0007669"/>
    <property type="project" value="InterPro"/>
</dbReference>
<dbReference type="InterPro" id="IPR036259">
    <property type="entry name" value="MFS_trans_sf"/>
</dbReference>
<dbReference type="PROSITE" id="PS50850">
    <property type="entry name" value="MFS"/>
    <property type="match status" value="1"/>
</dbReference>
<feature type="transmembrane region" description="Helical" evidence="7">
    <location>
        <begin position="390"/>
        <end position="418"/>
    </location>
</feature>
<evidence type="ECO:0000259" key="8">
    <source>
        <dbReference type="PROSITE" id="PS50850"/>
    </source>
</evidence>
<dbReference type="InterPro" id="IPR044770">
    <property type="entry name" value="MFS_spinster-like"/>
</dbReference>
<dbReference type="PANTHER" id="PTHR23505">
    <property type="entry name" value="SPINSTER"/>
    <property type="match status" value="1"/>
</dbReference>
<dbReference type="CDD" id="cd17328">
    <property type="entry name" value="MFS_spinster_like"/>
    <property type="match status" value="1"/>
</dbReference>
<dbReference type="SUPFAM" id="SSF103473">
    <property type="entry name" value="MFS general substrate transporter"/>
    <property type="match status" value="1"/>
</dbReference>
<keyword evidence="4 7" id="KW-1133">Transmembrane helix</keyword>
<evidence type="ECO:0000256" key="7">
    <source>
        <dbReference type="SAM" id="Phobius"/>
    </source>
</evidence>
<evidence type="ECO:0000256" key="6">
    <source>
        <dbReference type="ARBA" id="ARBA00024338"/>
    </source>
</evidence>
<feature type="transmembrane region" description="Helical" evidence="7">
    <location>
        <begin position="327"/>
        <end position="348"/>
    </location>
</feature>
<comment type="caution">
    <text evidence="9">The sequence shown here is derived from an EMBL/GenBank/DDBJ whole genome shotgun (WGS) entry which is preliminary data.</text>
</comment>
<feature type="transmembrane region" description="Helical" evidence="7">
    <location>
        <begin position="134"/>
        <end position="152"/>
    </location>
</feature>
<organism evidence="9 10">
    <name type="scientific">Meganyctiphanes norvegica</name>
    <name type="common">Northern krill</name>
    <name type="synonym">Thysanopoda norvegica</name>
    <dbReference type="NCBI Taxonomy" id="48144"/>
    <lineage>
        <taxon>Eukaryota</taxon>
        <taxon>Metazoa</taxon>
        <taxon>Ecdysozoa</taxon>
        <taxon>Arthropoda</taxon>
        <taxon>Crustacea</taxon>
        <taxon>Multicrustacea</taxon>
        <taxon>Malacostraca</taxon>
        <taxon>Eumalacostraca</taxon>
        <taxon>Eucarida</taxon>
        <taxon>Euphausiacea</taxon>
        <taxon>Euphausiidae</taxon>
        <taxon>Meganyctiphanes</taxon>
    </lineage>
</organism>
<feature type="transmembrane region" description="Helical" evidence="7">
    <location>
        <begin position="107"/>
        <end position="127"/>
    </location>
</feature>
<comment type="subcellular location">
    <subcellularLocation>
        <location evidence="1">Membrane</location>
        <topology evidence="1">Multi-pass membrane protein</topology>
    </subcellularLocation>
</comment>
<name>A0AAV2RHG4_MEGNR</name>
<gene>
    <name evidence="9" type="ORF">MNOR_LOCUS25340</name>
</gene>